<sequence length="112" mass="12502">MSIKPAIHLYTIPFHLSQDCFFFTHSSRKIRHTIHLRLQSGLPRAVVGAISLLPLFDPPIPLPTWRVSDFLASSRGLNLGRTFNLAATLARGPKLESALEVLDWEFVGIPSI</sequence>
<evidence type="ECO:0000313" key="1">
    <source>
        <dbReference type="EMBL" id="GBM71884.1"/>
    </source>
</evidence>
<reference evidence="1 2" key="1">
    <citation type="journal article" date="2019" name="Sci. Rep.">
        <title>Orb-weaving spider Araneus ventricosus genome elucidates the spidroin gene catalogue.</title>
        <authorList>
            <person name="Kono N."/>
            <person name="Nakamura H."/>
            <person name="Ohtoshi R."/>
            <person name="Moran D.A.P."/>
            <person name="Shinohara A."/>
            <person name="Yoshida Y."/>
            <person name="Fujiwara M."/>
            <person name="Mori M."/>
            <person name="Tomita M."/>
            <person name="Arakawa K."/>
        </authorList>
    </citation>
    <scope>NUCLEOTIDE SEQUENCE [LARGE SCALE GENOMIC DNA]</scope>
</reference>
<proteinExistence type="predicted"/>
<gene>
    <name evidence="1" type="ORF">AVEN_136707_1</name>
</gene>
<dbReference type="AlphaFoldDB" id="A0A4Y2I1U9"/>
<comment type="caution">
    <text evidence="1">The sequence shown here is derived from an EMBL/GenBank/DDBJ whole genome shotgun (WGS) entry which is preliminary data.</text>
</comment>
<dbReference type="EMBL" id="BGPR01002340">
    <property type="protein sequence ID" value="GBM71884.1"/>
    <property type="molecule type" value="Genomic_DNA"/>
</dbReference>
<dbReference type="Proteomes" id="UP000499080">
    <property type="component" value="Unassembled WGS sequence"/>
</dbReference>
<keyword evidence="2" id="KW-1185">Reference proteome</keyword>
<organism evidence="1 2">
    <name type="scientific">Araneus ventricosus</name>
    <name type="common">Orbweaver spider</name>
    <name type="synonym">Epeira ventricosa</name>
    <dbReference type="NCBI Taxonomy" id="182803"/>
    <lineage>
        <taxon>Eukaryota</taxon>
        <taxon>Metazoa</taxon>
        <taxon>Ecdysozoa</taxon>
        <taxon>Arthropoda</taxon>
        <taxon>Chelicerata</taxon>
        <taxon>Arachnida</taxon>
        <taxon>Araneae</taxon>
        <taxon>Araneomorphae</taxon>
        <taxon>Entelegynae</taxon>
        <taxon>Araneoidea</taxon>
        <taxon>Araneidae</taxon>
        <taxon>Araneus</taxon>
    </lineage>
</organism>
<accession>A0A4Y2I1U9</accession>
<evidence type="ECO:0000313" key="2">
    <source>
        <dbReference type="Proteomes" id="UP000499080"/>
    </source>
</evidence>
<name>A0A4Y2I1U9_ARAVE</name>
<protein>
    <submittedName>
        <fullName evidence="1">Uncharacterized protein</fullName>
    </submittedName>
</protein>